<dbReference type="Proteomes" id="UP000077857">
    <property type="component" value="Unassembled WGS sequence"/>
</dbReference>
<comment type="caution">
    <text evidence="2">The sequence shown here is derived from an EMBL/GenBank/DDBJ whole genome shotgun (WGS) entry which is preliminary data.</text>
</comment>
<dbReference type="PROSITE" id="PS51708">
    <property type="entry name" value="CHAD"/>
    <property type="match status" value="1"/>
</dbReference>
<dbReference type="Gene3D" id="1.40.20.10">
    <property type="entry name" value="CHAD domain"/>
    <property type="match status" value="1"/>
</dbReference>
<dbReference type="RefSeq" id="WP_064042591.1">
    <property type="nucleotide sequence ID" value="NZ_LUUJ01000134.1"/>
</dbReference>
<dbReference type="InterPro" id="IPR038186">
    <property type="entry name" value="CHAD_dom_sf"/>
</dbReference>
<evidence type="ECO:0000313" key="3">
    <source>
        <dbReference type="Proteomes" id="UP000077857"/>
    </source>
</evidence>
<dbReference type="AlphaFoldDB" id="A0A177MZU5"/>
<gene>
    <name evidence="2" type="ORF">A1507_03775</name>
</gene>
<accession>A0A177MZU5</accession>
<evidence type="ECO:0000259" key="1">
    <source>
        <dbReference type="PROSITE" id="PS51708"/>
    </source>
</evidence>
<dbReference type="EMBL" id="LUUJ01000134">
    <property type="protein sequence ID" value="OAI10419.1"/>
    <property type="molecule type" value="Genomic_DNA"/>
</dbReference>
<dbReference type="SMART" id="SM00880">
    <property type="entry name" value="CHAD"/>
    <property type="match status" value="1"/>
</dbReference>
<dbReference type="PANTHER" id="PTHR39339">
    <property type="entry name" value="SLR1444 PROTEIN"/>
    <property type="match status" value="1"/>
</dbReference>
<organism evidence="2 3">
    <name type="scientific">Methylomonas koyamae</name>
    <dbReference type="NCBI Taxonomy" id="702114"/>
    <lineage>
        <taxon>Bacteria</taxon>
        <taxon>Pseudomonadati</taxon>
        <taxon>Pseudomonadota</taxon>
        <taxon>Gammaproteobacteria</taxon>
        <taxon>Methylococcales</taxon>
        <taxon>Methylococcaceae</taxon>
        <taxon>Methylomonas</taxon>
    </lineage>
</organism>
<feature type="domain" description="CHAD" evidence="1">
    <location>
        <begin position="1"/>
        <end position="275"/>
    </location>
</feature>
<dbReference type="PANTHER" id="PTHR39339:SF1">
    <property type="entry name" value="CHAD DOMAIN-CONTAINING PROTEIN"/>
    <property type="match status" value="1"/>
</dbReference>
<dbReference type="InterPro" id="IPR007899">
    <property type="entry name" value="CHAD_dom"/>
</dbReference>
<sequence length="281" mass="32065">MGDAGGNLPGAALNRHWRSYRKRLEACCQTCSEEHVHNLRTGIRRLLSTIGLLRQIAPCRALTPLRQALKYQLDGFDELRDVQVMLYEVAGKLPQLPELSNFLDHLHRHEQQLLRRLPAFVAGLRQAKLRRKVDKAVRQFRHVVSRQDQVSAAILSALDQTYAEAAARYAAVAADDLHSIHRLRIAVKKLRYAIAAVADTVPHLPADHDKRLQSYLTAMGDLQNSVVMLDALHAFYSGNPPESAALHYRQQQNQLLGEFFARREELFDFWRPAPDRAFPWQ</sequence>
<reference evidence="2 3" key="1">
    <citation type="submission" date="2016-03" db="EMBL/GenBank/DDBJ databases">
        <authorList>
            <person name="Ploux O."/>
        </authorList>
    </citation>
    <scope>NUCLEOTIDE SEQUENCE [LARGE SCALE GENOMIC DNA]</scope>
    <source>
        <strain evidence="2 3">R-45378</strain>
    </source>
</reference>
<protein>
    <recommendedName>
        <fullName evidence="1">CHAD domain-containing protein</fullName>
    </recommendedName>
</protein>
<proteinExistence type="predicted"/>
<evidence type="ECO:0000313" key="2">
    <source>
        <dbReference type="EMBL" id="OAI10419.1"/>
    </source>
</evidence>
<dbReference type="OrthoDB" id="5566422at2"/>
<name>A0A177MZU5_9GAMM</name>
<dbReference type="Pfam" id="PF05235">
    <property type="entry name" value="CHAD"/>
    <property type="match status" value="1"/>
</dbReference>